<dbReference type="EMBL" id="JAWDJR010000015">
    <property type="protein sequence ID" value="KAK9961828.1"/>
    <property type="molecule type" value="Genomic_DNA"/>
</dbReference>
<keyword evidence="2" id="KW-0479">Metal-binding</keyword>
<feature type="domain" description="HTH CENPB-type" evidence="10">
    <location>
        <begin position="66"/>
        <end position="144"/>
    </location>
</feature>
<name>A0AAW1ZLP4_CULAL</name>
<evidence type="ECO:0000313" key="11">
    <source>
        <dbReference type="EMBL" id="KAK9961828.1"/>
    </source>
</evidence>
<gene>
    <name evidence="11" type="ORF">ABG768_007228</name>
</gene>
<dbReference type="PANTHER" id="PTHR19303:SF74">
    <property type="entry name" value="POGO TRANSPOSABLE ELEMENT WITH KRAB DOMAIN"/>
    <property type="match status" value="1"/>
</dbReference>
<dbReference type="InterPro" id="IPR050863">
    <property type="entry name" value="CenT-Element_Derived"/>
</dbReference>
<comment type="caution">
    <text evidence="11">The sequence shown here is derived from an EMBL/GenBank/DDBJ whole genome shotgun (WGS) entry which is preliminary data.</text>
</comment>
<dbReference type="Gene3D" id="3.30.420.10">
    <property type="entry name" value="Ribonuclease H-like superfamily/Ribonuclease H"/>
    <property type="match status" value="1"/>
</dbReference>
<dbReference type="PROSITE" id="PS01359">
    <property type="entry name" value="ZF_PHD_1"/>
    <property type="match status" value="1"/>
</dbReference>
<evidence type="ECO:0000256" key="3">
    <source>
        <dbReference type="ARBA" id="ARBA00022771"/>
    </source>
</evidence>
<keyword evidence="3 7" id="KW-0863">Zinc-finger</keyword>
<evidence type="ECO:0000313" key="12">
    <source>
        <dbReference type="Proteomes" id="UP001479290"/>
    </source>
</evidence>
<dbReference type="InterPro" id="IPR019787">
    <property type="entry name" value="Znf_PHD-finger"/>
</dbReference>
<proteinExistence type="predicted"/>
<protein>
    <submittedName>
        <fullName evidence="11">Uncharacterized protein</fullName>
    </submittedName>
</protein>
<reference evidence="11 12" key="1">
    <citation type="submission" date="2024-05" db="EMBL/GenBank/DDBJ databases">
        <title>A high-quality chromosomal-level genome assembly of Topmouth culter (Culter alburnus).</title>
        <authorList>
            <person name="Zhao H."/>
        </authorList>
    </citation>
    <scope>NUCLEOTIDE SEQUENCE [LARGE SCALE GENOMIC DNA]</scope>
    <source>
        <strain evidence="11">CATC2023</strain>
        <tissue evidence="11">Muscle</tissue>
    </source>
</reference>
<keyword evidence="6" id="KW-0539">Nucleus</keyword>
<dbReference type="SUPFAM" id="SSF57903">
    <property type="entry name" value="FYVE/PHD zinc finger"/>
    <property type="match status" value="1"/>
</dbReference>
<dbReference type="AlphaFoldDB" id="A0AAW1ZLP4"/>
<feature type="region of interest" description="Disordered" evidence="8">
    <location>
        <begin position="409"/>
        <end position="493"/>
    </location>
</feature>
<feature type="compositionally biased region" description="Low complexity" evidence="8">
    <location>
        <begin position="420"/>
        <end position="493"/>
    </location>
</feature>
<dbReference type="Proteomes" id="UP001479290">
    <property type="component" value="Unassembled WGS sequence"/>
</dbReference>
<keyword evidence="5" id="KW-0238">DNA-binding</keyword>
<evidence type="ECO:0000256" key="2">
    <source>
        <dbReference type="ARBA" id="ARBA00022723"/>
    </source>
</evidence>
<evidence type="ECO:0000259" key="10">
    <source>
        <dbReference type="PROSITE" id="PS51253"/>
    </source>
</evidence>
<evidence type="ECO:0000256" key="5">
    <source>
        <dbReference type="ARBA" id="ARBA00023125"/>
    </source>
</evidence>
<dbReference type="InterPro" id="IPR009057">
    <property type="entry name" value="Homeodomain-like_sf"/>
</dbReference>
<evidence type="ECO:0000256" key="6">
    <source>
        <dbReference type="ARBA" id="ARBA00023242"/>
    </source>
</evidence>
<dbReference type="InterPro" id="IPR006600">
    <property type="entry name" value="HTH_CenpB_DNA-bd_dom"/>
</dbReference>
<dbReference type="SMART" id="SM00249">
    <property type="entry name" value="PHD"/>
    <property type="match status" value="1"/>
</dbReference>
<keyword evidence="12" id="KW-1185">Reference proteome</keyword>
<dbReference type="Pfam" id="PF00628">
    <property type="entry name" value="PHD"/>
    <property type="match status" value="1"/>
</dbReference>
<dbReference type="InterPro" id="IPR013083">
    <property type="entry name" value="Znf_RING/FYVE/PHD"/>
</dbReference>
<evidence type="ECO:0000256" key="7">
    <source>
        <dbReference type="PROSITE-ProRule" id="PRU00146"/>
    </source>
</evidence>
<dbReference type="Gene3D" id="1.10.10.60">
    <property type="entry name" value="Homeodomain-like"/>
    <property type="match status" value="1"/>
</dbReference>
<feature type="domain" description="PHD-type" evidence="9">
    <location>
        <begin position="596"/>
        <end position="651"/>
    </location>
</feature>
<dbReference type="InterPro" id="IPR001965">
    <property type="entry name" value="Znf_PHD"/>
</dbReference>
<dbReference type="SUPFAM" id="SSF46689">
    <property type="entry name" value="Homeodomain-like"/>
    <property type="match status" value="1"/>
</dbReference>
<feature type="compositionally biased region" description="Basic and acidic residues" evidence="8">
    <location>
        <begin position="553"/>
        <end position="584"/>
    </location>
</feature>
<dbReference type="InterPro" id="IPR036397">
    <property type="entry name" value="RNaseH_sf"/>
</dbReference>
<dbReference type="Gene3D" id="3.30.40.10">
    <property type="entry name" value="Zinc/RING finger domain, C3HC4 (zinc finger)"/>
    <property type="match status" value="1"/>
</dbReference>
<dbReference type="PANTHER" id="PTHR19303">
    <property type="entry name" value="TRANSPOSON"/>
    <property type="match status" value="1"/>
</dbReference>
<dbReference type="PROSITE" id="PS50016">
    <property type="entry name" value="ZF_PHD_2"/>
    <property type="match status" value="1"/>
</dbReference>
<dbReference type="GO" id="GO:0008270">
    <property type="term" value="F:zinc ion binding"/>
    <property type="evidence" value="ECO:0007669"/>
    <property type="project" value="UniProtKB-KW"/>
</dbReference>
<evidence type="ECO:0000259" key="9">
    <source>
        <dbReference type="PROSITE" id="PS50016"/>
    </source>
</evidence>
<keyword evidence="4" id="KW-0862">Zinc</keyword>
<dbReference type="InterPro" id="IPR004875">
    <property type="entry name" value="DDE_SF_endonuclease_dom"/>
</dbReference>
<dbReference type="GO" id="GO:0003677">
    <property type="term" value="F:DNA binding"/>
    <property type="evidence" value="ECO:0007669"/>
    <property type="project" value="UniProtKB-KW"/>
</dbReference>
<feature type="region of interest" description="Disordered" evidence="8">
    <location>
        <begin position="553"/>
        <end position="592"/>
    </location>
</feature>
<dbReference type="Pfam" id="PF03184">
    <property type="entry name" value="DDE_1"/>
    <property type="match status" value="1"/>
</dbReference>
<accession>A0AAW1ZLP4</accession>
<evidence type="ECO:0000256" key="4">
    <source>
        <dbReference type="ARBA" id="ARBA00022833"/>
    </source>
</evidence>
<dbReference type="Pfam" id="PF05225">
    <property type="entry name" value="HTH_psq"/>
    <property type="match status" value="1"/>
</dbReference>
<evidence type="ECO:0000256" key="1">
    <source>
        <dbReference type="ARBA" id="ARBA00004123"/>
    </source>
</evidence>
<dbReference type="PROSITE" id="PS51253">
    <property type="entry name" value="HTH_CENPB"/>
    <property type="match status" value="1"/>
</dbReference>
<organism evidence="11 12">
    <name type="scientific">Culter alburnus</name>
    <name type="common">Topmouth culter</name>
    <dbReference type="NCBI Taxonomy" id="194366"/>
    <lineage>
        <taxon>Eukaryota</taxon>
        <taxon>Metazoa</taxon>
        <taxon>Chordata</taxon>
        <taxon>Craniata</taxon>
        <taxon>Vertebrata</taxon>
        <taxon>Euteleostomi</taxon>
        <taxon>Actinopterygii</taxon>
        <taxon>Neopterygii</taxon>
        <taxon>Teleostei</taxon>
        <taxon>Ostariophysi</taxon>
        <taxon>Cypriniformes</taxon>
        <taxon>Xenocyprididae</taxon>
        <taxon>Xenocypridinae</taxon>
        <taxon>Culter</taxon>
    </lineage>
</organism>
<dbReference type="InterPro" id="IPR007889">
    <property type="entry name" value="HTH_Psq"/>
</dbReference>
<dbReference type="InterPro" id="IPR011011">
    <property type="entry name" value="Znf_FYVE_PHD"/>
</dbReference>
<sequence>MIKLTFNINVSKESQKMSGKKKQYTREKLEKAVEEVKAGASLRATAKKYNIPHTTLQDYKKNKYSHNPHPNSALTPAEEEALISFIFWMADHGFPLTRSLIKVLAMGIIKESGRSQTTTVNMEKGPSDVWWARFKARHPELSSRTADSLDRARVHGGTPEAIEGFFKLYEALYVRHSLEDKPHLIYNCDETGFGDKPRSREKVLCQTGRKHVYQQQQTTREHITVHCCVNAAGDSIPPFIIYPGCLPSSAYRLDGPPNALYGIQDKGYMDSELFLKWLRHFVKYAPEERPLILIMDQHETHVSKDVIMYCRENTIEILCLPAHTTHILQPLDIAVFNPLKTAFSTMASRMGLVRGDLVVGKKQFSPLLKTIYPTAVTAQNIKAGFRKAGIFPLSRGAVDTTQVVRVLPSADGSDATQSITPTTPSATPSSAPVTPSATPSSAPVTPSATPSSAPVTPSATPSSTHATLTHTSSTQPTDTTSATPSTTQTPCSSCNRVAPKNYLVAAGIIPESLANVLMSPALERKEKVRRRIPLPARVITSDQYYNLLVEKEAEEKEKEEKKRKRKEEMEKKKEEKRQAQEAKRQKNQAAPVTDDGEHCALCRRVVPPGSGDEAIDEWVQCDLCHLWFHLQCTGVEQVPDTAWLCHKCCLST</sequence>
<comment type="subcellular location">
    <subcellularLocation>
        <location evidence="1">Nucleus</location>
    </subcellularLocation>
</comment>
<dbReference type="GO" id="GO:0005634">
    <property type="term" value="C:nucleus"/>
    <property type="evidence" value="ECO:0007669"/>
    <property type="project" value="UniProtKB-SubCell"/>
</dbReference>
<dbReference type="InterPro" id="IPR019786">
    <property type="entry name" value="Zinc_finger_PHD-type_CS"/>
</dbReference>
<evidence type="ECO:0000256" key="8">
    <source>
        <dbReference type="SAM" id="MobiDB-lite"/>
    </source>
</evidence>